<evidence type="ECO:0000256" key="1">
    <source>
        <dbReference type="ARBA" id="ARBA00022679"/>
    </source>
</evidence>
<dbReference type="HAMAP" id="MF_02068">
    <property type="entry name" value="TarI"/>
    <property type="match status" value="1"/>
</dbReference>
<evidence type="ECO:0000313" key="17">
    <source>
        <dbReference type="EMBL" id="VSC33553.1"/>
    </source>
</evidence>
<keyword evidence="3 5" id="KW-0777">Teichoic acid biosynthesis</keyword>
<dbReference type="CDD" id="cd02516">
    <property type="entry name" value="CDP-ME_synthetase"/>
    <property type="match status" value="1"/>
</dbReference>
<evidence type="ECO:0000256" key="4">
    <source>
        <dbReference type="ARBA" id="ARBA00023316"/>
    </source>
</evidence>
<reference evidence="19 20" key="1">
    <citation type="submission" date="2015-03" db="EMBL/GenBank/DDBJ databases">
        <authorList>
            <consortium name="Pathogen Informatics"/>
            <person name="Murphy D."/>
        </authorList>
    </citation>
    <scope>NUCLEOTIDE SEQUENCE [LARGE SCALE GENOMIC DNA]</scope>
    <source>
        <strain evidence="8 22">0310</strain>
        <strain evidence="9 20">SMRU1414</strain>
        <strain evidence="7 21">SMRU1873</strain>
        <strain evidence="6 19">SMRU975</strain>
    </source>
</reference>
<evidence type="ECO:0000313" key="9">
    <source>
        <dbReference type="EMBL" id="COA09345.1"/>
    </source>
</evidence>
<evidence type="ECO:0000313" key="31">
    <source>
        <dbReference type="Proteomes" id="UP000467349"/>
    </source>
</evidence>
<dbReference type="InterPro" id="IPR034709">
    <property type="entry name" value="TarI"/>
</dbReference>
<dbReference type="EMBL" id="VMYC01000161">
    <property type="protein sequence ID" value="TVX68238.1"/>
    <property type="molecule type" value="Genomic_DNA"/>
</dbReference>
<gene>
    <name evidence="5 16" type="primary">tarI</name>
    <name evidence="13" type="ORF">A5N45_08890</name>
    <name evidence="15" type="ORF">AZJ28_09065</name>
    <name evidence="14" type="ORF">AZK02_00375</name>
    <name evidence="6" type="ORF">ERS020485_00320</name>
    <name evidence="9" type="ORF">ERS020924_00893</name>
    <name evidence="10" type="ORF">ERS021218_00496</name>
    <name evidence="7" type="ORF">ERS021383_00617</name>
    <name evidence="8" type="ORF">ERS096071_01444</name>
    <name evidence="12" type="ORF">GM536_00790</name>
    <name evidence="11" type="ORF">GM545_05470</name>
    <name evidence="16" type="ORF">SAMEA3354366_00939</name>
    <name evidence="18" type="ORF">SAMEA3389245_00382</name>
    <name evidence="17" type="ORF">SAMEA3390019_01839</name>
</gene>
<dbReference type="UniPathway" id="UPA00790"/>
<dbReference type="EMBL" id="WNHU01000023">
    <property type="protein sequence ID" value="MTV43096.1"/>
    <property type="molecule type" value="Genomic_DNA"/>
</dbReference>
<feature type="site" description="Positions ribitol 5-phosphate for the nucleophilic attack" evidence="5">
    <location>
        <position position="161"/>
    </location>
</feature>
<name>A0A064BWJ5_STREE</name>
<reference evidence="25 26" key="4">
    <citation type="submission" date="2019-04" db="EMBL/GenBank/DDBJ databases">
        <authorList>
            <consortium name="Pathogen Informatics"/>
        </authorList>
    </citation>
    <scope>NUCLEOTIDE SEQUENCE [LARGE SCALE GENOMIC DNA]</scope>
    <source>
        <strain evidence="17 26">GPSC148</strain>
        <strain evidence="16 25">GPSC22</strain>
        <strain evidence="18 29">GPSC535</strain>
    </source>
</reference>
<dbReference type="Proteomes" id="UP000042512">
    <property type="component" value="Unassembled WGS sequence"/>
</dbReference>
<evidence type="ECO:0000313" key="25">
    <source>
        <dbReference type="Proteomes" id="UP000298847"/>
    </source>
</evidence>
<evidence type="ECO:0000313" key="19">
    <source>
        <dbReference type="Proteomes" id="UP000042512"/>
    </source>
</evidence>
<dbReference type="Proteomes" id="UP000042967">
    <property type="component" value="Unassembled WGS sequence"/>
</dbReference>
<comment type="pathway">
    <text evidence="5">Cell wall biogenesis; poly(ribitol phosphate) teichoic acid biosynthesis.</text>
</comment>
<dbReference type="RefSeq" id="WP_000638502.1">
    <property type="nucleotide sequence ID" value="NZ_AP017971.1"/>
</dbReference>
<dbReference type="GO" id="GO:0050518">
    <property type="term" value="F:2-C-methyl-D-erythritol 4-phosphate cytidylyltransferase activity"/>
    <property type="evidence" value="ECO:0007669"/>
    <property type="project" value="UniProtKB-ARBA"/>
</dbReference>
<accession>A0A064BWJ5</accession>
<sequence length="235" mass="26256">MIYAGILAGGTGTRMGISNLPKQFLELGDRPILIHTIEKFVLEPSIEKIVVGVHGDWVSHAEDLVDKYLPLYKERIIITKGGADRNTSIKKIIEAIDAYRPLTPEDIVVTHDSVRPFITLRMIQDNIQLAQNHDAVDTVVEAVDTIVESTNGQFITDIPNRAHLYQGQTPQTFRCKDFMDLYGSLSDEEKEILTDACKIFVIKGKDVALAKGEYSNLKITTVTDLKIAKSMIEKD</sequence>
<dbReference type="EMBL" id="CKTV01000007">
    <property type="protein sequence ID" value="CJA34388.1"/>
    <property type="molecule type" value="Genomic_DNA"/>
</dbReference>
<dbReference type="EMBL" id="CRVC01000004">
    <property type="protein sequence ID" value="COR38840.1"/>
    <property type="molecule type" value="Genomic_DNA"/>
</dbReference>
<dbReference type="GO" id="GO:1902012">
    <property type="term" value="P:poly(ribitol phosphate) teichoic acid biosynthetic process"/>
    <property type="evidence" value="ECO:0007669"/>
    <property type="project" value="UniProtKB-UniRule"/>
</dbReference>
<proteinExistence type="inferred from homology"/>
<feature type="binding site" evidence="5">
    <location>
        <begin position="7"/>
        <end position="10"/>
    </location>
    <ligand>
        <name>CTP</name>
        <dbReference type="ChEBI" id="CHEBI:37563"/>
    </ligand>
</feature>
<evidence type="ECO:0000313" key="29">
    <source>
        <dbReference type="Proteomes" id="UP000405447"/>
    </source>
</evidence>
<dbReference type="Proteomes" id="UP000298847">
    <property type="component" value="Unassembled WGS sequence"/>
</dbReference>
<dbReference type="GO" id="GO:0071555">
    <property type="term" value="P:cell wall organization"/>
    <property type="evidence" value="ECO:0007669"/>
    <property type="project" value="UniProtKB-KW"/>
</dbReference>
<dbReference type="EMBL" id="VMVH01000005">
    <property type="protein sequence ID" value="TVW29207.1"/>
    <property type="molecule type" value="Genomic_DNA"/>
</dbReference>
<evidence type="ECO:0000256" key="3">
    <source>
        <dbReference type="ARBA" id="ARBA00022944"/>
    </source>
</evidence>
<dbReference type="EMBL" id="CKRE01000003">
    <property type="protein sequence ID" value="CIY69680.1"/>
    <property type="molecule type" value="Genomic_DNA"/>
</dbReference>
<reference evidence="13 24" key="3">
    <citation type="submission" date="2017-07" db="EMBL/GenBank/DDBJ databases">
        <title>Invasive disease caused simultaneously by more than one serotype of Streptococcus pneumoniae, South Africa.</title>
        <authorList>
            <person name="Ndlangisa K."/>
            <person name="Du Plessis M."/>
            <person name="Von Gottberg A."/>
        </authorList>
    </citation>
    <scope>NUCLEOTIDE SEQUENCE [LARGE SCALE GENOMIC DNA]</scope>
    <source>
        <strain evidence="13 24">8227-15B</strain>
    </source>
</reference>
<evidence type="ECO:0000313" key="10">
    <source>
        <dbReference type="EMBL" id="COR38840.1"/>
    </source>
</evidence>
<evidence type="ECO:0000313" key="13">
    <source>
        <dbReference type="EMBL" id="OYL26700.1"/>
    </source>
</evidence>
<evidence type="ECO:0000313" key="26">
    <source>
        <dbReference type="Proteomes" id="UP000311674"/>
    </source>
</evidence>
<dbReference type="EMBL" id="CABCSJ010000001">
    <property type="protein sequence ID" value="VST60103.1"/>
    <property type="molecule type" value="Genomic_DNA"/>
</dbReference>
<dbReference type="InterPro" id="IPR018294">
    <property type="entry name" value="ISPD_synthase_CS"/>
</dbReference>
<feature type="site" description="Positions ribitol 5-phosphate for the nucleophilic attack" evidence="5">
    <location>
        <position position="218"/>
    </location>
</feature>
<comment type="catalytic activity">
    <reaction evidence="5">
        <text>D-ribitol 5-phosphate + CTP + H(+) = CDP-L-ribitol + diphosphate</text>
        <dbReference type="Rhea" id="RHEA:12456"/>
        <dbReference type="ChEBI" id="CHEBI:15378"/>
        <dbReference type="ChEBI" id="CHEBI:33019"/>
        <dbReference type="ChEBI" id="CHEBI:37563"/>
        <dbReference type="ChEBI" id="CHEBI:57608"/>
        <dbReference type="ChEBI" id="CHEBI:57695"/>
        <dbReference type="EC" id="2.7.7.40"/>
    </reaction>
</comment>
<comment type="function">
    <text evidence="5">Catalyzes the transfer of the cytidylyl group of CTP to D-ribitol 5-phosphate.</text>
</comment>
<dbReference type="EMBL" id="CQVU01000006">
    <property type="protein sequence ID" value="COA09345.1"/>
    <property type="molecule type" value="Genomic_DNA"/>
</dbReference>
<dbReference type="Proteomes" id="UP000045541">
    <property type="component" value="Unassembled WGS sequence"/>
</dbReference>
<dbReference type="Pfam" id="PF01128">
    <property type="entry name" value="IspD"/>
    <property type="match status" value="1"/>
</dbReference>
<dbReference type="EMBL" id="CAAXWD010000002">
    <property type="protein sequence ID" value="VQC98142.1"/>
    <property type="molecule type" value="Genomic_DNA"/>
</dbReference>
<evidence type="ECO:0000313" key="20">
    <source>
        <dbReference type="Proteomes" id="UP000042967"/>
    </source>
</evidence>
<feature type="site" description="Transition state stabilizer" evidence="5">
    <location>
        <position position="14"/>
    </location>
</feature>
<evidence type="ECO:0000313" key="18">
    <source>
        <dbReference type="EMBL" id="VST60103.1"/>
    </source>
</evidence>
<evidence type="ECO:0000313" key="16">
    <source>
        <dbReference type="EMBL" id="VQC98142.1"/>
    </source>
</evidence>
<dbReference type="OMA" id="NTMMVEL"/>
<dbReference type="EMBL" id="NNBW01000145">
    <property type="protein sequence ID" value="OYL26700.1"/>
    <property type="molecule type" value="Genomic_DNA"/>
</dbReference>
<evidence type="ECO:0000313" key="28">
    <source>
        <dbReference type="Proteomes" id="UP000318940"/>
    </source>
</evidence>
<organism evidence="16 25">
    <name type="scientific">Streptococcus pneumoniae</name>
    <dbReference type="NCBI Taxonomy" id="1313"/>
    <lineage>
        <taxon>Bacteria</taxon>
        <taxon>Bacillati</taxon>
        <taxon>Bacillota</taxon>
        <taxon>Bacilli</taxon>
        <taxon>Lactobacillales</taxon>
        <taxon>Streptococcaceae</taxon>
        <taxon>Streptococcus</taxon>
    </lineage>
</organism>
<dbReference type="Proteomes" id="UP000437160">
    <property type="component" value="Unassembled WGS sequence"/>
</dbReference>
<dbReference type="FunFam" id="3.90.550.10:FF:000003">
    <property type="entry name" value="2-C-methyl-D-erythritol 4-phosphate cytidylyltransferase"/>
    <property type="match status" value="1"/>
</dbReference>
<reference evidence="27 28" key="5">
    <citation type="submission" date="2019-07" db="EMBL/GenBank/DDBJ databases">
        <authorList>
            <person name="Mohale T."/>
        </authorList>
    </citation>
    <scope>NUCLEOTIDE SEQUENCE [LARGE SCALE GENOMIC DNA]</scope>
    <source>
        <strain evidence="14 28">NTPn 189</strain>
        <strain evidence="15 27">NTPn 59</strain>
    </source>
</reference>
<dbReference type="EMBL" id="CMWB01000025">
    <property type="protein sequence ID" value="CKJ21511.1"/>
    <property type="molecule type" value="Genomic_DNA"/>
</dbReference>
<dbReference type="EMBL" id="WNIA01000002">
    <property type="protein sequence ID" value="MTV97672.1"/>
    <property type="molecule type" value="Genomic_DNA"/>
</dbReference>
<dbReference type="Proteomes" id="UP000046095">
    <property type="component" value="Unassembled WGS sequence"/>
</dbReference>
<evidence type="ECO:0000313" key="12">
    <source>
        <dbReference type="EMBL" id="MTV97672.1"/>
    </source>
</evidence>
<feature type="site" description="Transition state stabilizer" evidence="5">
    <location>
        <position position="22"/>
    </location>
</feature>
<evidence type="ECO:0000313" key="21">
    <source>
        <dbReference type="Proteomes" id="UP000043005"/>
    </source>
</evidence>
<keyword evidence="4 5" id="KW-0961">Cell wall biogenesis/degradation</keyword>
<dbReference type="InterPro" id="IPR050088">
    <property type="entry name" value="IspD/TarI_cytidylyltransf_bact"/>
</dbReference>
<evidence type="ECO:0000313" key="8">
    <source>
        <dbReference type="EMBL" id="CKJ21511.1"/>
    </source>
</evidence>
<dbReference type="GO" id="GO:0047349">
    <property type="term" value="F:D-ribitol-5-phosphate cytidylyltransferase activity"/>
    <property type="evidence" value="ECO:0007669"/>
    <property type="project" value="UniProtKB-UniRule"/>
</dbReference>
<evidence type="ECO:0000313" key="14">
    <source>
        <dbReference type="EMBL" id="TVW29207.1"/>
    </source>
</evidence>
<dbReference type="PANTHER" id="PTHR32125:SF8">
    <property type="entry name" value="RIBITOL-5-PHOSPHATE CYTIDYLYLTRANSFERASE"/>
    <property type="match status" value="1"/>
</dbReference>
<feature type="binding site" evidence="5">
    <location>
        <position position="113"/>
    </location>
    <ligand>
        <name>CTP</name>
        <dbReference type="ChEBI" id="CHEBI:37563"/>
    </ligand>
</feature>
<dbReference type="PROSITE" id="PS01295">
    <property type="entry name" value="ISPD"/>
    <property type="match status" value="1"/>
</dbReference>
<comment type="similarity">
    <text evidence="5">Belongs to the IspD/TarI cytidylyltransferase family. TarI subfamily.</text>
</comment>
<protein>
    <recommendedName>
        <fullName evidence="5">Ribitol-5-phosphate cytidylyltransferase</fullName>
        <ecNumber evidence="5">2.7.7.40</ecNumber>
    </recommendedName>
</protein>
<dbReference type="SUPFAM" id="SSF53448">
    <property type="entry name" value="Nucleotide-diphospho-sugar transferases"/>
    <property type="match status" value="1"/>
</dbReference>
<dbReference type="Proteomes" id="UP000318940">
    <property type="component" value="Unassembled WGS sequence"/>
</dbReference>
<reference evidence="30 31" key="6">
    <citation type="submission" date="2019-11" db="EMBL/GenBank/DDBJ databases">
        <title>Growth characteristics of pneumococcus vary with the chemical composition of the capsule and with environmental conditions.</title>
        <authorList>
            <person name="Tothpal A."/>
            <person name="Desobry K."/>
            <person name="Joshi S."/>
            <person name="Wyllie A.L."/>
            <person name="Weinberger D.M."/>
        </authorList>
    </citation>
    <scope>NUCLEOTIDE SEQUENCE [LARGE SCALE GENOMIC DNA]</scope>
    <source>
        <strain evidence="11">Pnumococcus09N</strain>
        <strain evidence="31">pnumococcus09N</strain>
        <strain evidence="12">Pnumococcus19F</strain>
        <strain evidence="30">pnumococcus19F</strain>
    </source>
</reference>
<dbReference type="PANTHER" id="PTHR32125">
    <property type="entry name" value="2-C-METHYL-D-ERYTHRITOL 4-PHOSPHATE CYTIDYLYLTRANSFERASE, CHLOROPLASTIC"/>
    <property type="match status" value="1"/>
</dbReference>
<reference evidence="10 23" key="2">
    <citation type="submission" date="2015-03" db="EMBL/GenBank/DDBJ databases">
        <authorList>
            <person name="Murphy D."/>
        </authorList>
    </citation>
    <scope>NUCLEOTIDE SEQUENCE [LARGE SCALE GENOMIC DNA]</scope>
    <source>
        <strain evidence="10 23">SMRU1708</strain>
    </source>
</reference>
<evidence type="ECO:0000313" key="6">
    <source>
        <dbReference type="EMBL" id="CIY69680.1"/>
    </source>
</evidence>
<evidence type="ECO:0000313" key="30">
    <source>
        <dbReference type="Proteomes" id="UP000437160"/>
    </source>
</evidence>
<dbReference type="PATRIC" id="fig|1313.5270.peg.1004"/>
<evidence type="ECO:0000313" key="15">
    <source>
        <dbReference type="EMBL" id="TVX68238.1"/>
    </source>
</evidence>
<dbReference type="Proteomes" id="UP000315060">
    <property type="component" value="Unassembled WGS sequence"/>
</dbReference>
<dbReference type="EMBL" id="CABBMN010000015">
    <property type="protein sequence ID" value="VSC33553.1"/>
    <property type="molecule type" value="Genomic_DNA"/>
</dbReference>
<dbReference type="GO" id="GO:0008299">
    <property type="term" value="P:isoprenoid biosynthetic process"/>
    <property type="evidence" value="ECO:0007669"/>
    <property type="project" value="InterPro"/>
</dbReference>
<feature type="binding site" evidence="5">
    <location>
        <begin position="82"/>
        <end position="88"/>
    </location>
    <ligand>
        <name>CTP</name>
        <dbReference type="ChEBI" id="CHEBI:37563"/>
    </ligand>
</feature>
<dbReference type="Proteomes" id="UP000214939">
    <property type="component" value="Unassembled WGS sequence"/>
</dbReference>
<dbReference type="Proteomes" id="UP000467349">
    <property type="component" value="Unassembled WGS sequence"/>
</dbReference>
<dbReference type="Proteomes" id="UP000311674">
    <property type="component" value="Unassembled WGS sequence"/>
</dbReference>
<evidence type="ECO:0000313" key="27">
    <source>
        <dbReference type="Proteomes" id="UP000315060"/>
    </source>
</evidence>
<evidence type="ECO:0000256" key="2">
    <source>
        <dbReference type="ARBA" id="ARBA00022695"/>
    </source>
</evidence>
<dbReference type="InterPro" id="IPR034683">
    <property type="entry name" value="IspD/TarI"/>
</dbReference>
<dbReference type="Proteomes" id="UP000043005">
    <property type="component" value="Unassembled WGS sequence"/>
</dbReference>
<evidence type="ECO:0000313" key="7">
    <source>
        <dbReference type="EMBL" id="CJA34388.1"/>
    </source>
</evidence>
<keyword evidence="1 5" id="KW-0808">Transferase</keyword>
<evidence type="ECO:0000313" key="22">
    <source>
        <dbReference type="Proteomes" id="UP000045541"/>
    </source>
</evidence>
<evidence type="ECO:0000313" key="11">
    <source>
        <dbReference type="EMBL" id="MTV43096.1"/>
    </source>
</evidence>
<keyword evidence="2 5" id="KW-0548">Nucleotidyltransferase</keyword>
<evidence type="ECO:0000313" key="23">
    <source>
        <dbReference type="Proteomes" id="UP000046095"/>
    </source>
</evidence>
<dbReference type="AlphaFoldDB" id="A0A064BWJ5"/>
<dbReference type="InterPro" id="IPR029044">
    <property type="entry name" value="Nucleotide-diphossugar_trans"/>
</dbReference>
<evidence type="ECO:0000256" key="5">
    <source>
        <dbReference type="HAMAP-Rule" id="MF_02068"/>
    </source>
</evidence>
<dbReference type="Gene3D" id="3.90.550.10">
    <property type="entry name" value="Spore Coat Polysaccharide Biosynthesis Protein SpsA, Chain A"/>
    <property type="match status" value="1"/>
</dbReference>
<dbReference type="SMR" id="A0A064BWJ5"/>
<dbReference type="NCBIfam" id="NF001183">
    <property type="entry name" value="PRK00155.1-3"/>
    <property type="match status" value="1"/>
</dbReference>
<evidence type="ECO:0000313" key="24">
    <source>
        <dbReference type="Proteomes" id="UP000214939"/>
    </source>
</evidence>
<dbReference type="Proteomes" id="UP000405447">
    <property type="component" value="Unassembled WGS sequence"/>
</dbReference>
<dbReference type="EC" id="2.7.7.40" evidence="5"/>